<keyword evidence="13 14" id="KW-0496">Mitochondrion</keyword>
<evidence type="ECO:0000256" key="3">
    <source>
        <dbReference type="ARBA" id="ARBA00012944"/>
    </source>
</evidence>
<evidence type="ECO:0000256" key="8">
    <source>
        <dbReference type="ARBA" id="ARBA00022989"/>
    </source>
</evidence>
<dbReference type="GO" id="GO:0008137">
    <property type="term" value="F:NADH dehydrogenase (ubiquinone) activity"/>
    <property type="evidence" value="ECO:0007669"/>
    <property type="project" value="UniProtKB-UniRule"/>
</dbReference>
<keyword evidence="13" id="KW-0249">Electron transport</keyword>
<keyword evidence="9 13" id="KW-0520">NAD</keyword>
<reference evidence="16" key="3">
    <citation type="submission" date="2021-07" db="EMBL/GenBank/DDBJ databases">
        <title>Four new mitochondrial genomes from the invasive freshwater jellyfish Craspedacusta sowerbii in Europe.</title>
        <authorList>
            <person name="Wang Y."/>
            <person name="Schachtl K."/>
            <person name="Moriniere J."/>
            <person name="Stibor H."/>
            <person name="Giessler S."/>
        </authorList>
    </citation>
    <scope>NUCLEOTIDE SEQUENCE</scope>
    <source>
        <tissue evidence="16">Gonad</tissue>
    </source>
</reference>
<dbReference type="PANTHER" id="PTHR11058">
    <property type="entry name" value="NADH-UBIQUINONE OXIDOREDUCTASE CHAIN 3"/>
    <property type="match status" value="1"/>
</dbReference>
<sequence length="118" mass="13396">MNLEFFNLLILLVFGIILSTAISVASYLLGEKSPDREKVSVYECGFDPMNTPGEPFSVRFFLIAILFLVFDLEISFLFPWSVGMASISLEGHFIVFIFLTILTVGLVYEWKKGGLEWE</sequence>
<geneLocation type="mitochondrion" evidence="14"/>
<dbReference type="HAMAP" id="MF_01394">
    <property type="entry name" value="NDH1_NuoA"/>
    <property type="match status" value="1"/>
</dbReference>
<dbReference type="GO" id="GO:0016651">
    <property type="term" value="F:oxidoreductase activity, acting on NAD(P)H"/>
    <property type="evidence" value="ECO:0007669"/>
    <property type="project" value="InterPro"/>
</dbReference>
<dbReference type="AlphaFoldDB" id="J7EXK7"/>
<comment type="similarity">
    <text evidence="2 13">Belongs to the complex I subunit 3 family.</text>
</comment>
<evidence type="ECO:0000256" key="11">
    <source>
        <dbReference type="ARBA" id="ARBA00023136"/>
    </source>
</evidence>
<gene>
    <name evidence="14" type="primary">ND3</name>
</gene>
<evidence type="ECO:0000313" key="14">
    <source>
        <dbReference type="EMBL" id="AEO93236.1"/>
    </source>
</evidence>
<accession>J7EXK7</accession>
<evidence type="ECO:0000256" key="4">
    <source>
        <dbReference type="ARBA" id="ARBA00021007"/>
    </source>
</evidence>
<dbReference type="Gene3D" id="1.20.58.1610">
    <property type="entry name" value="NADH:ubiquinone/plastoquinone oxidoreductase, chain 3"/>
    <property type="match status" value="1"/>
</dbReference>
<proteinExistence type="inferred from homology"/>
<comment type="catalytic activity">
    <reaction evidence="12 13">
        <text>a ubiquinone + NADH + 5 H(+)(in) = a ubiquinol + NAD(+) + 4 H(+)(out)</text>
        <dbReference type="Rhea" id="RHEA:29091"/>
        <dbReference type="Rhea" id="RHEA-COMP:9565"/>
        <dbReference type="Rhea" id="RHEA-COMP:9566"/>
        <dbReference type="ChEBI" id="CHEBI:15378"/>
        <dbReference type="ChEBI" id="CHEBI:16389"/>
        <dbReference type="ChEBI" id="CHEBI:17976"/>
        <dbReference type="ChEBI" id="CHEBI:57540"/>
        <dbReference type="ChEBI" id="CHEBI:57945"/>
        <dbReference type="EC" id="7.1.1.2"/>
    </reaction>
</comment>
<evidence type="ECO:0000256" key="1">
    <source>
        <dbReference type="ARBA" id="ARBA00004141"/>
    </source>
</evidence>
<evidence type="ECO:0000313" key="15">
    <source>
        <dbReference type="EMBL" id="CUS58533.1"/>
    </source>
</evidence>
<dbReference type="EC" id="7.1.1.2" evidence="3 13"/>
<keyword evidence="7 13" id="KW-1278">Translocase</keyword>
<evidence type="ECO:0000256" key="7">
    <source>
        <dbReference type="ARBA" id="ARBA00022967"/>
    </source>
</evidence>
<feature type="transmembrane region" description="Helical" evidence="13">
    <location>
        <begin position="6"/>
        <end position="29"/>
    </location>
</feature>
<evidence type="ECO:0000256" key="10">
    <source>
        <dbReference type="ARBA" id="ARBA00023075"/>
    </source>
</evidence>
<keyword evidence="6 13" id="KW-0812">Transmembrane</keyword>
<dbReference type="EMBL" id="LN901194">
    <property type="protein sequence ID" value="CUS58533.1"/>
    <property type="molecule type" value="Genomic_DNA"/>
</dbReference>
<keyword evidence="13" id="KW-0679">Respiratory chain</keyword>
<dbReference type="RefSeq" id="YP_006665715.1">
    <property type="nucleotide sequence ID" value="NC_018537.1"/>
</dbReference>
<evidence type="ECO:0000256" key="6">
    <source>
        <dbReference type="ARBA" id="ARBA00022692"/>
    </source>
</evidence>
<dbReference type="GeneID" id="13539824"/>
<feature type="transmembrane region" description="Helical" evidence="13">
    <location>
        <begin position="92"/>
        <end position="110"/>
    </location>
</feature>
<reference evidence="15" key="2">
    <citation type="journal article" date="2015" name="PeerJ">
        <title>Phylogenetic analysis of higher-level relationships within Hydroidolina (Cnidaria: Hydrozoa) using mitochondrial genome data and insight into their mitochondrial transcription.</title>
        <authorList>
            <person name="Kayal E."/>
            <person name="Bentlage B."/>
            <person name="Cartwright P."/>
            <person name="Yanagihara A.A."/>
            <person name="Lindsay D.J."/>
            <person name="Hopcroft R.R."/>
            <person name="Collins A.G."/>
        </authorList>
    </citation>
    <scope>NUCLEOTIDE SEQUENCE</scope>
</reference>
<comment type="subcellular location">
    <subcellularLocation>
        <location evidence="1">Membrane</location>
        <topology evidence="1">Multi-pass membrane protein</topology>
    </subcellularLocation>
    <subcellularLocation>
        <location evidence="13">Mitochondrion membrane</location>
        <topology evidence="13">Multi-pass membrane protein</topology>
    </subcellularLocation>
</comment>
<keyword evidence="5 13" id="KW-0813">Transport</keyword>
<name>J7EXK7_CRASO</name>
<dbReference type="EMBL" id="JN593332">
    <property type="protein sequence ID" value="AEO93236.1"/>
    <property type="molecule type" value="Genomic_DNA"/>
</dbReference>
<dbReference type="GO" id="GO:0031966">
    <property type="term" value="C:mitochondrial membrane"/>
    <property type="evidence" value="ECO:0007669"/>
    <property type="project" value="UniProtKB-SubCell"/>
</dbReference>
<dbReference type="EMBL" id="MZ508276">
    <property type="protein sequence ID" value="QXT43903.1"/>
    <property type="molecule type" value="Genomic_DNA"/>
</dbReference>
<evidence type="ECO:0000256" key="5">
    <source>
        <dbReference type="ARBA" id="ARBA00022448"/>
    </source>
</evidence>
<evidence type="ECO:0000256" key="13">
    <source>
        <dbReference type="RuleBase" id="RU003640"/>
    </source>
</evidence>
<evidence type="ECO:0000313" key="16">
    <source>
        <dbReference type="EMBL" id="QXT43888.1"/>
    </source>
</evidence>
<evidence type="ECO:0000256" key="9">
    <source>
        <dbReference type="ARBA" id="ARBA00023027"/>
    </source>
</evidence>
<keyword evidence="8 13" id="KW-1133">Transmembrane helix</keyword>
<dbReference type="CTD" id="4537"/>
<dbReference type="PANTHER" id="PTHR11058:SF9">
    <property type="entry name" value="NADH-UBIQUINONE OXIDOREDUCTASE CHAIN 3"/>
    <property type="match status" value="1"/>
</dbReference>
<feature type="transmembrane region" description="Helical" evidence="13">
    <location>
        <begin position="60"/>
        <end position="80"/>
    </location>
</feature>
<dbReference type="GO" id="GO:0030964">
    <property type="term" value="C:NADH dehydrogenase complex"/>
    <property type="evidence" value="ECO:0007669"/>
    <property type="project" value="TreeGrafter"/>
</dbReference>
<dbReference type="Pfam" id="PF00507">
    <property type="entry name" value="Oxidored_q4"/>
    <property type="match status" value="1"/>
</dbReference>
<dbReference type="EMBL" id="MZ508275">
    <property type="protein sequence ID" value="QXT43888.1"/>
    <property type="molecule type" value="Genomic_DNA"/>
</dbReference>
<organism evidence="14">
    <name type="scientific">Craspedacusta sowerbii</name>
    <name type="common">Freshwater jellyfish</name>
    <dbReference type="NCBI Taxonomy" id="128124"/>
    <lineage>
        <taxon>Eukaryota</taxon>
        <taxon>Metazoa</taxon>
        <taxon>Cnidaria</taxon>
        <taxon>Hydrozoa</taxon>
        <taxon>Trachylinae</taxon>
        <taxon>Limnomedusae</taxon>
        <taxon>Olindiidae</taxon>
        <taxon>Craspedacusta</taxon>
    </lineage>
</organism>
<comment type="function">
    <text evidence="13">Core subunit of the mitochondrial membrane respiratory chain NADH dehydrogenase (Complex I) which catalyzes electron transfer from NADH through the respiratory chain, using ubiquinone as an electron acceptor. Essential for the catalytic activity of complex I.</text>
</comment>
<keyword evidence="10 13" id="KW-0830">Ubiquinone</keyword>
<dbReference type="InterPro" id="IPR038430">
    <property type="entry name" value="NDAH_ubi_oxred_su3_sf"/>
</dbReference>
<dbReference type="InterPro" id="IPR023043">
    <property type="entry name" value="NAD(P)H_OxRDtase_bac/plastid"/>
</dbReference>
<dbReference type="FunFam" id="1.20.58.1610:FF:000004">
    <property type="entry name" value="NADH-quinone oxidoreductase subunit A"/>
    <property type="match status" value="1"/>
</dbReference>
<keyword evidence="11 13" id="KW-0472">Membrane</keyword>
<reference evidence="14" key="1">
    <citation type="journal article" date="2012" name="PLoS ONE">
        <title>Mitochondrial Genome of the Freshwater Jellyfish Craspedacusta sowerbyi and Phylogenetics of Medusozoa.</title>
        <authorList>
            <person name="Zou H."/>
            <person name="Zhang J."/>
            <person name="Li W."/>
            <person name="Wu S."/>
            <person name="Wang G."/>
        </authorList>
    </citation>
    <scope>NUCLEOTIDE SEQUENCE</scope>
</reference>
<evidence type="ECO:0000256" key="12">
    <source>
        <dbReference type="ARBA" id="ARBA00049551"/>
    </source>
</evidence>
<evidence type="ECO:0000256" key="2">
    <source>
        <dbReference type="ARBA" id="ARBA00008472"/>
    </source>
</evidence>
<dbReference type="InterPro" id="IPR000440">
    <property type="entry name" value="NADH_UbQ/plastoQ_OxRdtase_su3"/>
</dbReference>
<protein>
    <recommendedName>
        <fullName evidence="4 13">NADH-ubiquinone oxidoreductase chain 3</fullName>
        <ecNumber evidence="3 13">7.1.1.2</ecNumber>
    </recommendedName>
</protein>